<feature type="region of interest" description="Disordered" evidence="7">
    <location>
        <begin position="137"/>
        <end position="184"/>
    </location>
</feature>
<feature type="compositionally biased region" description="Basic and acidic residues" evidence="7">
    <location>
        <begin position="1"/>
        <end position="12"/>
    </location>
</feature>
<dbReference type="InterPro" id="IPR013520">
    <property type="entry name" value="Ribonucl_H"/>
</dbReference>
<gene>
    <name evidence="9" type="ORF">LTR62_004989</name>
</gene>
<dbReference type="PANTHER" id="PTHR12801:SF115">
    <property type="entry name" value="FI18136P1-RELATED"/>
    <property type="match status" value="1"/>
</dbReference>
<dbReference type="PANTHER" id="PTHR12801">
    <property type="entry name" value="RNA EXONUCLEASE REXO1 / RECO3 FAMILY MEMBER-RELATED"/>
    <property type="match status" value="1"/>
</dbReference>
<dbReference type="EMBL" id="JAVRRL010000004">
    <property type="protein sequence ID" value="KAK5117567.1"/>
    <property type="molecule type" value="Genomic_DNA"/>
</dbReference>
<feature type="domain" description="Exonuclease" evidence="8">
    <location>
        <begin position="340"/>
        <end position="507"/>
    </location>
</feature>
<dbReference type="InterPro" id="IPR034922">
    <property type="entry name" value="REX1-like_exo"/>
</dbReference>
<proteinExistence type="inferred from homology"/>
<dbReference type="Pfam" id="PF00929">
    <property type="entry name" value="RNase_T"/>
    <property type="match status" value="1"/>
</dbReference>
<sequence>MPNKRSRDDRESPLATTAASDQLDQPTSEAGLDAAQPGANGKQDNAQDDGGEWQQVKRRKTSKREEKNYPSITHSPHARLQSFVKLGDLQNLVLYALADGSAPQWVSVRHHHGIRRVVVLMVPGLEAGIFDGSIPLSSSTEESAACDNAQTTNGASSQRQGRPIPDSSVGNGTPQLLPNLSNSPDNFYPTRLKTSNMPKPLQPLGEMFEHLWPVKTPGEDKYARMHSPLQSMLVSPIVKTKEEKKAKGVQPPPEGRNWRNKRTPVTELLANTAELSEDGYVLHPAHYDVISSASEQIVHRELNKTTIEDGWIETPNIPSLLAGDVPENEIQSGSVTAGRKVLTMDCEMCITSPAGVTPQVFSLTRISVLDWDGNVVLDELVKPEDPITDYLTPYSGITPAKLQDVTTTLADIQKRLLDLITPQTILVGHSLESDLKALRFVHPFIIDTALLFPHPRGPPLKSSLKWLAQKYLTRAIQQGHGSTGHDSVEDAKACLDLVKQKCEKGKTWGTAEASGESIFRRLARSNRPKSDKVSLGGDDEPRAGAVVDWGDPSKGYGGQAKVALGEESDEGIVTSIKRCLSPDLNDDKIPSGGCDFIWARFRSLEAHRGWWEKSKLGDADALRSTTTSSSASLSLATAVTQTVANIKAVYDALPPRTAFIVYSGSGDPRELREMQGLQRRFKEEYKVKKWDELSVKWTDGEEQRLRRACERARRGLGFVGFK</sequence>
<keyword evidence="4" id="KW-0378">Hydrolase</keyword>
<dbReference type="Gene3D" id="3.30.420.10">
    <property type="entry name" value="Ribonuclease H-like superfamily/Ribonuclease H"/>
    <property type="match status" value="1"/>
</dbReference>
<dbReference type="AlphaFoldDB" id="A0AAN7YK84"/>
<feature type="compositionally biased region" description="Polar residues" evidence="7">
    <location>
        <begin position="14"/>
        <end position="28"/>
    </location>
</feature>
<evidence type="ECO:0000256" key="4">
    <source>
        <dbReference type="ARBA" id="ARBA00022801"/>
    </source>
</evidence>
<dbReference type="Proteomes" id="UP001310890">
    <property type="component" value="Unassembled WGS sequence"/>
</dbReference>
<protein>
    <recommendedName>
        <fullName evidence="8">Exonuclease domain-containing protein</fullName>
    </recommendedName>
</protein>
<keyword evidence="6" id="KW-0539">Nucleus</keyword>
<feature type="compositionally biased region" description="Polar residues" evidence="7">
    <location>
        <begin position="168"/>
        <end position="184"/>
    </location>
</feature>
<dbReference type="SUPFAM" id="SSF53098">
    <property type="entry name" value="Ribonuclease H-like"/>
    <property type="match status" value="1"/>
</dbReference>
<evidence type="ECO:0000256" key="1">
    <source>
        <dbReference type="ARBA" id="ARBA00004123"/>
    </source>
</evidence>
<evidence type="ECO:0000256" key="5">
    <source>
        <dbReference type="ARBA" id="ARBA00022839"/>
    </source>
</evidence>
<dbReference type="GO" id="GO:0004527">
    <property type="term" value="F:exonuclease activity"/>
    <property type="evidence" value="ECO:0007669"/>
    <property type="project" value="UniProtKB-KW"/>
</dbReference>
<reference evidence="9" key="1">
    <citation type="submission" date="2023-08" db="EMBL/GenBank/DDBJ databases">
        <title>Black Yeasts Isolated from many extreme environments.</title>
        <authorList>
            <person name="Coleine C."/>
            <person name="Stajich J.E."/>
            <person name="Selbmann L."/>
        </authorList>
    </citation>
    <scope>NUCLEOTIDE SEQUENCE</scope>
    <source>
        <strain evidence="9">CCFEE 5401</strain>
    </source>
</reference>
<dbReference type="InterPro" id="IPR047021">
    <property type="entry name" value="REXO1/3/4-like"/>
</dbReference>
<feature type="region of interest" description="Disordered" evidence="7">
    <location>
        <begin position="241"/>
        <end position="260"/>
    </location>
</feature>
<organism evidence="9 10">
    <name type="scientific">Meristemomyces frigidus</name>
    <dbReference type="NCBI Taxonomy" id="1508187"/>
    <lineage>
        <taxon>Eukaryota</taxon>
        <taxon>Fungi</taxon>
        <taxon>Dikarya</taxon>
        <taxon>Ascomycota</taxon>
        <taxon>Pezizomycotina</taxon>
        <taxon>Dothideomycetes</taxon>
        <taxon>Dothideomycetidae</taxon>
        <taxon>Mycosphaerellales</taxon>
        <taxon>Teratosphaeriaceae</taxon>
        <taxon>Meristemomyces</taxon>
    </lineage>
</organism>
<dbReference type="CDD" id="cd06145">
    <property type="entry name" value="REX1_like"/>
    <property type="match status" value="1"/>
</dbReference>
<comment type="caution">
    <text evidence="9">The sequence shown here is derived from an EMBL/GenBank/DDBJ whole genome shotgun (WGS) entry which is preliminary data.</text>
</comment>
<comment type="subcellular location">
    <subcellularLocation>
        <location evidence="1">Nucleus</location>
    </subcellularLocation>
</comment>
<dbReference type="SMART" id="SM00479">
    <property type="entry name" value="EXOIII"/>
    <property type="match status" value="1"/>
</dbReference>
<dbReference type="GO" id="GO:0003676">
    <property type="term" value="F:nucleic acid binding"/>
    <property type="evidence" value="ECO:0007669"/>
    <property type="project" value="InterPro"/>
</dbReference>
<evidence type="ECO:0000313" key="10">
    <source>
        <dbReference type="Proteomes" id="UP001310890"/>
    </source>
</evidence>
<evidence type="ECO:0000256" key="7">
    <source>
        <dbReference type="SAM" id="MobiDB-lite"/>
    </source>
</evidence>
<accession>A0AAN7YK84</accession>
<evidence type="ECO:0000259" key="8">
    <source>
        <dbReference type="SMART" id="SM00479"/>
    </source>
</evidence>
<evidence type="ECO:0000256" key="3">
    <source>
        <dbReference type="ARBA" id="ARBA00022722"/>
    </source>
</evidence>
<evidence type="ECO:0000313" key="9">
    <source>
        <dbReference type="EMBL" id="KAK5117567.1"/>
    </source>
</evidence>
<evidence type="ECO:0000256" key="6">
    <source>
        <dbReference type="ARBA" id="ARBA00023242"/>
    </source>
</evidence>
<feature type="region of interest" description="Disordered" evidence="7">
    <location>
        <begin position="1"/>
        <end position="74"/>
    </location>
</feature>
<dbReference type="GO" id="GO:0005634">
    <property type="term" value="C:nucleus"/>
    <property type="evidence" value="ECO:0007669"/>
    <property type="project" value="UniProtKB-SubCell"/>
</dbReference>
<dbReference type="InterPro" id="IPR036397">
    <property type="entry name" value="RNaseH_sf"/>
</dbReference>
<evidence type="ECO:0000256" key="2">
    <source>
        <dbReference type="ARBA" id="ARBA00006357"/>
    </source>
</evidence>
<feature type="compositionally biased region" description="Polar residues" evidence="7">
    <location>
        <begin position="137"/>
        <end position="160"/>
    </location>
</feature>
<dbReference type="FunFam" id="3.30.420.10:FF:000019">
    <property type="entry name" value="RNA exonuclease NEF-sp"/>
    <property type="match status" value="1"/>
</dbReference>
<keyword evidence="5" id="KW-0269">Exonuclease</keyword>
<comment type="similarity">
    <text evidence="2">Belongs to the REXO1/REXO3 family.</text>
</comment>
<feature type="region of interest" description="Disordered" evidence="7">
    <location>
        <begin position="528"/>
        <end position="551"/>
    </location>
</feature>
<dbReference type="InterPro" id="IPR012337">
    <property type="entry name" value="RNaseH-like_sf"/>
</dbReference>
<name>A0AAN7YK84_9PEZI</name>
<keyword evidence="3" id="KW-0540">Nuclease</keyword>